<dbReference type="AlphaFoldDB" id="A0A9P5YEC9"/>
<evidence type="ECO:0000259" key="10">
    <source>
        <dbReference type="PROSITE" id="PS00624"/>
    </source>
</evidence>
<feature type="active site" description="Proton acceptor" evidence="8">
    <location>
        <position position="572"/>
    </location>
</feature>
<evidence type="ECO:0000313" key="11">
    <source>
        <dbReference type="EMBL" id="KAF9466961.1"/>
    </source>
</evidence>
<comment type="caution">
    <text evidence="11">The sequence shown here is derived from an EMBL/GenBank/DDBJ whole genome shotgun (WGS) entry which is preliminary data.</text>
</comment>
<dbReference type="SUPFAM" id="SSF54373">
    <property type="entry name" value="FAD-linked reductases, C-terminal domain"/>
    <property type="match status" value="1"/>
</dbReference>
<keyword evidence="3" id="KW-0285">Flavoprotein</keyword>
<feature type="binding site" evidence="9">
    <location>
        <begin position="102"/>
        <end position="105"/>
    </location>
    <ligand>
        <name>FAD</name>
        <dbReference type="ChEBI" id="CHEBI:57692"/>
    </ligand>
</feature>
<proteinExistence type="inferred from homology"/>
<dbReference type="Proteomes" id="UP000807353">
    <property type="component" value="Unassembled WGS sequence"/>
</dbReference>
<dbReference type="GO" id="GO:0050660">
    <property type="term" value="F:flavin adenine dinucleotide binding"/>
    <property type="evidence" value="ECO:0007669"/>
    <property type="project" value="InterPro"/>
</dbReference>
<feature type="binding site" evidence="9">
    <location>
        <begin position="528"/>
        <end position="529"/>
    </location>
    <ligand>
        <name>FAD</name>
        <dbReference type="ChEBI" id="CHEBI:57692"/>
    </ligand>
</feature>
<dbReference type="InterPro" id="IPR007867">
    <property type="entry name" value="GMC_OxRtase_C"/>
</dbReference>
<evidence type="ECO:0000256" key="5">
    <source>
        <dbReference type="ARBA" id="ARBA00022827"/>
    </source>
</evidence>
<keyword evidence="5 9" id="KW-0274">FAD</keyword>
<name>A0A9P5YEC9_9AGAR</name>
<gene>
    <name evidence="11" type="ORF">BDZ94DRAFT_1157040</name>
</gene>
<dbReference type="PROSITE" id="PS00624">
    <property type="entry name" value="GMC_OXRED_2"/>
    <property type="match status" value="1"/>
</dbReference>
<accession>A0A9P5YEC9</accession>
<keyword evidence="7" id="KW-0325">Glycoprotein</keyword>
<evidence type="ECO:0000256" key="7">
    <source>
        <dbReference type="ARBA" id="ARBA00023180"/>
    </source>
</evidence>
<dbReference type="EMBL" id="MU150239">
    <property type="protein sequence ID" value="KAF9466961.1"/>
    <property type="molecule type" value="Genomic_DNA"/>
</dbReference>
<dbReference type="Pfam" id="PF00732">
    <property type="entry name" value="GMC_oxred_N"/>
    <property type="match status" value="1"/>
</dbReference>
<evidence type="ECO:0000256" key="3">
    <source>
        <dbReference type="ARBA" id="ARBA00022630"/>
    </source>
</evidence>
<protein>
    <submittedName>
        <fullName evidence="11">Alcohol oxidase</fullName>
    </submittedName>
</protein>
<reference evidence="11" key="1">
    <citation type="submission" date="2020-11" db="EMBL/GenBank/DDBJ databases">
        <authorList>
            <consortium name="DOE Joint Genome Institute"/>
            <person name="Ahrendt S."/>
            <person name="Riley R."/>
            <person name="Andreopoulos W."/>
            <person name="Labutti K."/>
            <person name="Pangilinan J."/>
            <person name="Ruiz-Duenas F.J."/>
            <person name="Barrasa J.M."/>
            <person name="Sanchez-Garcia M."/>
            <person name="Camarero S."/>
            <person name="Miyauchi S."/>
            <person name="Serrano A."/>
            <person name="Linde D."/>
            <person name="Babiker R."/>
            <person name="Drula E."/>
            <person name="Ayuso-Fernandez I."/>
            <person name="Pacheco R."/>
            <person name="Padilla G."/>
            <person name="Ferreira P."/>
            <person name="Barriuso J."/>
            <person name="Kellner H."/>
            <person name="Castanera R."/>
            <person name="Alfaro M."/>
            <person name="Ramirez L."/>
            <person name="Pisabarro A.G."/>
            <person name="Kuo A."/>
            <person name="Tritt A."/>
            <person name="Lipzen A."/>
            <person name="He G."/>
            <person name="Yan M."/>
            <person name="Ng V."/>
            <person name="Cullen D."/>
            <person name="Martin F."/>
            <person name="Rosso M.-N."/>
            <person name="Henrissat B."/>
            <person name="Hibbett D."/>
            <person name="Martinez A.T."/>
            <person name="Grigoriev I.V."/>
        </authorList>
    </citation>
    <scope>NUCLEOTIDE SEQUENCE</scope>
    <source>
        <strain evidence="11">CBS 247.69</strain>
    </source>
</reference>
<keyword evidence="4" id="KW-0732">Signal</keyword>
<feature type="binding site" evidence="9">
    <location>
        <position position="243"/>
    </location>
    <ligand>
        <name>FAD</name>
        <dbReference type="ChEBI" id="CHEBI:57692"/>
    </ligand>
</feature>
<evidence type="ECO:0000256" key="6">
    <source>
        <dbReference type="ARBA" id="ARBA00023002"/>
    </source>
</evidence>
<dbReference type="PANTHER" id="PTHR11552">
    <property type="entry name" value="GLUCOSE-METHANOL-CHOLINE GMC OXIDOREDUCTASE"/>
    <property type="match status" value="1"/>
</dbReference>
<feature type="active site" description="Proton donor" evidence="8">
    <location>
        <position position="529"/>
    </location>
</feature>
<organism evidence="11 12">
    <name type="scientific">Collybia nuda</name>
    <dbReference type="NCBI Taxonomy" id="64659"/>
    <lineage>
        <taxon>Eukaryota</taxon>
        <taxon>Fungi</taxon>
        <taxon>Dikarya</taxon>
        <taxon>Basidiomycota</taxon>
        <taxon>Agaricomycotina</taxon>
        <taxon>Agaricomycetes</taxon>
        <taxon>Agaricomycetidae</taxon>
        <taxon>Agaricales</taxon>
        <taxon>Tricholomatineae</taxon>
        <taxon>Clitocybaceae</taxon>
        <taxon>Collybia</taxon>
    </lineage>
</organism>
<keyword evidence="12" id="KW-1185">Reference proteome</keyword>
<dbReference type="InterPro" id="IPR036188">
    <property type="entry name" value="FAD/NAD-bd_sf"/>
</dbReference>
<dbReference type="PANTHER" id="PTHR11552:SF201">
    <property type="entry name" value="GLUCOSE-METHANOL-CHOLINE OXIDOREDUCTASE N-TERMINAL DOMAIN-CONTAINING PROTEIN"/>
    <property type="match status" value="1"/>
</dbReference>
<evidence type="ECO:0000256" key="4">
    <source>
        <dbReference type="ARBA" id="ARBA00022729"/>
    </source>
</evidence>
<comment type="cofactor">
    <cofactor evidence="1 9">
        <name>FAD</name>
        <dbReference type="ChEBI" id="CHEBI:57692"/>
    </cofactor>
</comment>
<dbReference type="InterPro" id="IPR000172">
    <property type="entry name" value="GMC_OxRdtase_N"/>
</dbReference>
<dbReference type="SUPFAM" id="SSF51905">
    <property type="entry name" value="FAD/NAD(P)-binding domain"/>
    <property type="match status" value="1"/>
</dbReference>
<dbReference type="PIRSF" id="PIRSF000137">
    <property type="entry name" value="Alcohol_oxidase"/>
    <property type="match status" value="1"/>
</dbReference>
<sequence length="591" mass="64610">MSTTNASEFSSVTYDHLILGGGVGGLTLAARLSEDPNVTVGVLEAGQHVTGMPEIDIPGYVGRALGNPAVDWAFFSEPQQNLDGRKIFLPRGKALGGTSVLNFMVLTRGNSEEYDSFQDLGNKGWNWDTLLPYLKKSETFTAPPQAVADRYRIKPDASRHGTTGPVQKTYPVWYPDIHDEFIDTMEWLGIRNNPDPNSGDNTGVYTATNAIDPKTVTRSSAVTSYYEPNKSRSNLHVLTGAYVTKVILDSTATPVAATGAQFQHDGKDFVVNAKREVILSAGAFQTPQLLELSGIGNPKILERFGIKTVIDLPSDHSYVPIIQKVTNETLTYEVLADPAVVEEQASLYAKEKKGMFSSVYAGYAMLPADKFMNRTVRENLSKTLADRESQATSVSKQLNLQRKWFDDPKHAQVEIVHCPCWMPIGNPGEISPEPNTHYNTLVVALMHPHSRGSVHINSAVPTTPPAIDPNYFADPIDLELMVEGVKFVRKAQVTGKLGKNHIEYVQPAPEVDDDAIRKWIKTYSATLWHPLGTASMLPKADGGVVGDDLIVYGTSNLRIVDASALPLQFATHMQTTVYALAEKAADIIKGA</sequence>
<comment type="similarity">
    <text evidence="2">Belongs to the GMC oxidoreductase family.</text>
</comment>
<evidence type="ECO:0000256" key="2">
    <source>
        <dbReference type="ARBA" id="ARBA00010790"/>
    </source>
</evidence>
<dbReference type="Gene3D" id="3.30.560.10">
    <property type="entry name" value="Glucose Oxidase, domain 3"/>
    <property type="match status" value="1"/>
</dbReference>
<evidence type="ECO:0000256" key="9">
    <source>
        <dbReference type="PIRSR" id="PIRSR000137-2"/>
    </source>
</evidence>
<keyword evidence="6" id="KW-0560">Oxidoreductase</keyword>
<dbReference type="OrthoDB" id="269227at2759"/>
<evidence type="ECO:0000256" key="8">
    <source>
        <dbReference type="PIRSR" id="PIRSR000137-1"/>
    </source>
</evidence>
<dbReference type="Pfam" id="PF05199">
    <property type="entry name" value="GMC_oxred_C"/>
    <property type="match status" value="1"/>
</dbReference>
<feature type="binding site" evidence="9">
    <location>
        <position position="98"/>
    </location>
    <ligand>
        <name>FAD</name>
        <dbReference type="ChEBI" id="CHEBI:57692"/>
    </ligand>
</feature>
<evidence type="ECO:0000256" key="1">
    <source>
        <dbReference type="ARBA" id="ARBA00001974"/>
    </source>
</evidence>
<dbReference type="Gene3D" id="3.50.50.60">
    <property type="entry name" value="FAD/NAD(P)-binding domain"/>
    <property type="match status" value="1"/>
</dbReference>
<feature type="domain" description="Glucose-methanol-choline oxidoreductase N-terminal" evidence="10">
    <location>
        <begin position="282"/>
        <end position="296"/>
    </location>
</feature>
<dbReference type="GO" id="GO:0016614">
    <property type="term" value="F:oxidoreductase activity, acting on CH-OH group of donors"/>
    <property type="evidence" value="ECO:0007669"/>
    <property type="project" value="InterPro"/>
</dbReference>
<evidence type="ECO:0000313" key="12">
    <source>
        <dbReference type="Proteomes" id="UP000807353"/>
    </source>
</evidence>
<dbReference type="InterPro" id="IPR012132">
    <property type="entry name" value="GMC_OxRdtase"/>
</dbReference>